<dbReference type="PANTHER" id="PTHR22881:SF42">
    <property type="entry name" value="DNA-BINDING BROMODOMAIN-CONTAINING PROTEIN"/>
    <property type="match status" value="1"/>
</dbReference>
<name>A0A6J1IK11_CUCMA</name>
<protein>
    <submittedName>
        <fullName evidence="7">Uncharacterized protein LOC111475664</fullName>
    </submittedName>
</protein>
<dbReference type="CDD" id="cd04369">
    <property type="entry name" value="Bromodomain"/>
    <property type="match status" value="1"/>
</dbReference>
<organism evidence="6 7">
    <name type="scientific">Cucurbita maxima</name>
    <name type="common">Pumpkin</name>
    <name type="synonym">Winter squash</name>
    <dbReference type="NCBI Taxonomy" id="3661"/>
    <lineage>
        <taxon>Eukaryota</taxon>
        <taxon>Viridiplantae</taxon>
        <taxon>Streptophyta</taxon>
        <taxon>Embryophyta</taxon>
        <taxon>Tracheophyta</taxon>
        <taxon>Spermatophyta</taxon>
        <taxon>Magnoliopsida</taxon>
        <taxon>eudicotyledons</taxon>
        <taxon>Gunneridae</taxon>
        <taxon>Pentapetalae</taxon>
        <taxon>rosids</taxon>
        <taxon>fabids</taxon>
        <taxon>Cucurbitales</taxon>
        <taxon>Cucurbitaceae</taxon>
        <taxon>Cucurbiteae</taxon>
        <taxon>Cucurbita</taxon>
    </lineage>
</organism>
<evidence type="ECO:0000256" key="4">
    <source>
        <dbReference type="SAM" id="MobiDB-lite"/>
    </source>
</evidence>
<feature type="compositionally biased region" description="Polar residues" evidence="4">
    <location>
        <begin position="675"/>
        <end position="684"/>
    </location>
</feature>
<keyword evidence="1 2" id="KW-0103">Bromodomain</keyword>
<feature type="region of interest" description="Disordered" evidence="4">
    <location>
        <begin position="847"/>
        <end position="893"/>
    </location>
</feature>
<evidence type="ECO:0000313" key="6">
    <source>
        <dbReference type="Proteomes" id="UP000504608"/>
    </source>
</evidence>
<feature type="compositionally biased region" description="Acidic residues" evidence="4">
    <location>
        <begin position="134"/>
        <end position="146"/>
    </location>
</feature>
<accession>A0A6J1IK11</accession>
<feature type="compositionally biased region" description="Acidic residues" evidence="4">
    <location>
        <begin position="47"/>
        <end position="62"/>
    </location>
</feature>
<feature type="region of interest" description="Disordered" evidence="4">
    <location>
        <begin position="552"/>
        <end position="574"/>
    </location>
</feature>
<feature type="domain" description="Bromo" evidence="5">
    <location>
        <begin position="203"/>
        <end position="273"/>
    </location>
</feature>
<feature type="region of interest" description="Disordered" evidence="4">
    <location>
        <begin position="1"/>
        <end position="191"/>
    </location>
</feature>
<dbReference type="InterPro" id="IPR018359">
    <property type="entry name" value="Bromodomain_CS"/>
</dbReference>
<dbReference type="Proteomes" id="UP000504608">
    <property type="component" value="Unplaced"/>
</dbReference>
<evidence type="ECO:0000256" key="2">
    <source>
        <dbReference type="PROSITE-ProRule" id="PRU00035"/>
    </source>
</evidence>
<dbReference type="Pfam" id="PF00439">
    <property type="entry name" value="Bromodomain"/>
    <property type="match status" value="1"/>
</dbReference>
<dbReference type="InterPro" id="IPR001487">
    <property type="entry name" value="Bromodomain"/>
</dbReference>
<feature type="compositionally biased region" description="Low complexity" evidence="4">
    <location>
        <begin position="665"/>
        <end position="674"/>
    </location>
</feature>
<keyword evidence="6" id="KW-1185">Reference proteome</keyword>
<sequence length="893" mass="98847">MGQIVKRKKKGRPSKADLARRSGGGLTSSESEPRRSLRRRNVRYNVDFDDFLEEDDEDEEEDERRREKKLKLVVKLNQGRDGTHLSPVSRLARSGTRDSHAPEYGSSASEWEDDEPERKPLKKRRIGGGGGGGGEEEDEDEDEDYDDQIRGDENEDDDIDEERGRRKVGSKGSDSVPGTPSDRSSGLPLPDKKTLELILDKLQKKDTYGVYAEPVDPEELPDYHDVIEHPMDFATVRNKLANGSYSILEQFESDVFLICSNAMQYNSPETIYHKQARSIQELAKKKFERVRIEVERSEKELKLEQSTKSNSYIKKQPPKKPFFRTLQEPIGSDFSSGATLAAIGDVQNGSNPIHGVNCEIPSNNIDGQVEGSSSFFDTTNQDKAEELFSGKGILGKLGRKTSVLDDNRRATYNISNSPVPRSESIFSTFEDEIRQLVPVGLHAEYAYAKSLARFAATLGPIAWKVASQRIEQVVPVGCKFGRGWVGEYEPLPTPILMFENHKQKELGLNRNLHSTREFRKDGKPSDTPLPKMEHSLSAPCTEVNEFARGSTLDGKSSFLRSTTPNPGPTPQQNLQTNNFTEVEKVKKQVEVNSLPSPRQNKVDLGVEKQLPTNSNMTTSRSRDMSSVNLNLVQSAPYKLPGVNGVATGGLTNGKFPSNCLNSPRAALSSSSLPSQTAPVATSHGQGLGPGKPVQLMRMMSERAPKQENSSNQSSCDSPPVLSSVPSAMRDDSNNAAAVASRAWMSIGAGGFKQVRDTSTPKSQISADSLYNPAREFHPQMARAWGEFRAGGNQLLSERNSFPMQPFVSQASLVPNEQQLQNRSMIYPQLVQADMSKFQLQSTWRALSPHNQPRKKQEMLPPDLNIGFQSPGSPVKQSSSVLVDSQQPDLALQL</sequence>
<dbReference type="SMART" id="SM00297">
    <property type="entry name" value="BROMO"/>
    <property type="match status" value="1"/>
</dbReference>
<dbReference type="Gene3D" id="1.20.920.10">
    <property type="entry name" value="Bromodomain-like"/>
    <property type="match status" value="1"/>
</dbReference>
<feature type="compositionally biased region" description="Polar residues" evidence="4">
    <location>
        <begin position="172"/>
        <end position="184"/>
    </location>
</feature>
<dbReference type="OrthoDB" id="21449at2759"/>
<reference evidence="7" key="1">
    <citation type="submission" date="2025-08" db="UniProtKB">
        <authorList>
            <consortium name="RefSeq"/>
        </authorList>
    </citation>
    <scope>IDENTIFICATION</scope>
    <source>
        <tissue evidence="7">Young leaves</tissue>
    </source>
</reference>
<feature type="compositionally biased region" description="Polar residues" evidence="4">
    <location>
        <begin position="706"/>
        <end position="716"/>
    </location>
</feature>
<feature type="compositionally biased region" description="Basic residues" evidence="4">
    <location>
        <begin position="1"/>
        <end position="13"/>
    </location>
</feature>
<dbReference type="PRINTS" id="PR00503">
    <property type="entry name" value="BROMODOMAIN"/>
</dbReference>
<evidence type="ECO:0000256" key="1">
    <source>
        <dbReference type="ARBA" id="ARBA00023117"/>
    </source>
</evidence>
<feature type="compositionally biased region" description="Polar residues" evidence="4">
    <location>
        <begin position="866"/>
        <end position="887"/>
    </location>
</feature>
<dbReference type="RefSeq" id="XP_022975698.1">
    <property type="nucleotide sequence ID" value="XM_023119930.1"/>
</dbReference>
<evidence type="ECO:0000313" key="7">
    <source>
        <dbReference type="RefSeq" id="XP_022975698.1"/>
    </source>
</evidence>
<gene>
    <name evidence="7" type="primary">LOC111475664</name>
</gene>
<dbReference type="InterPro" id="IPR036427">
    <property type="entry name" value="Bromodomain-like_sf"/>
</dbReference>
<evidence type="ECO:0000256" key="3">
    <source>
        <dbReference type="SAM" id="Coils"/>
    </source>
</evidence>
<dbReference type="KEGG" id="cmax:111475664"/>
<feature type="region of interest" description="Disordered" evidence="4">
    <location>
        <begin position="665"/>
        <end position="733"/>
    </location>
</feature>
<keyword evidence="3" id="KW-0175">Coiled coil</keyword>
<dbReference type="PROSITE" id="PS00633">
    <property type="entry name" value="BROMODOMAIN_1"/>
    <property type="match status" value="1"/>
</dbReference>
<dbReference type="SUPFAM" id="SSF47370">
    <property type="entry name" value="Bromodomain"/>
    <property type="match status" value="1"/>
</dbReference>
<dbReference type="AlphaFoldDB" id="A0A6J1IK11"/>
<dbReference type="InterPro" id="IPR051831">
    <property type="entry name" value="Bromodomain_contain_prot"/>
</dbReference>
<dbReference type="PANTHER" id="PTHR22881">
    <property type="entry name" value="BROMODOMAIN CONTAINING PROTEIN"/>
    <property type="match status" value="1"/>
</dbReference>
<feature type="coiled-coil region" evidence="3">
    <location>
        <begin position="280"/>
        <end position="307"/>
    </location>
</feature>
<dbReference type="PROSITE" id="PS50014">
    <property type="entry name" value="BROMODOMAIN_2"/>
    <property type="match status" value="1"/>
</dbReference>
<dbReference type="GeneID" id="111475664"/>
<evidence type="ECO:0000259" key="5">
    <source>
        <dbReference type="PROSITE" id="PS50014"/>
    </source>
</evidence>
<proteinExistence type="predicted"/>